<dbReference type="EMBL" id="BGPR01070909">
    <property type="protein sequence ID" value="GBO44244.1"/>
    <property type="molecule type" value="Genomic_DNA"/>
</dbReference>
<comment type="caution">
    <text evidence="1">The sequence shown here is derived from an EMBL/GenBank/DDBJ whole genome shotgun (WGS) entry which is preliminary data.</text>
</comment>
<evidence type="ECO:0000313" key="2">
    <source>
        <dbReference type="EMBL" id="GBO44244.1"/>
    </source>
</evidence>
<dbReference type="EMBL" id="BGPR01070919">
    <property type="protein sequence ID" value="GBO44253.1"/>
    <property type="molecule type" value="Genomic_DNA"/>
</dbReference>
<reference evidence="1 4" key="1">
    <citation type="journal article" date="2019" name="Sci. Rep.">
        <title>Orb-weaving spider Araneus ventricosus genome elucidates the spidroin gene catalogue.</title>
        <authorList>
            <person name="Kono N."/>
            <person name="Nakamura H."/>
            <person name="Ohtoshi R."/>
            <person name="Moran D.A.P."/>
            <person name="Shinohara A."/>
            <person name="Yoshida Y."/>
            <person name="Fujiwara M."/>
            <person name="Mori M."/>
            <person name="Tomita M."/>
            <person name="Arakawa K."/>
        </authorList>
    </citation>
    <scope>NUCLEOTIDE SEQUENCE [LARGE SCALE GENOMIC DNA]</scope>
</reference>
<evidence type="ECO:0000313" key="1">
    <source>
        <dbReference type="EMBL" id="GBO44242.1"/>
    </source>
</evidence>
<name>A0A4Y2X8G5_ARAVE</name>
<protein>
    <submittedName>
        <fullName evidence="1">Uncharacterized protein</fullName>
    </submittedName>
</protein>
<accession>A0A4Y2X8G5</accession>
<evidence type="ECO:0000313" key="4">
    <source>
        <dbReference type="Proteomes" id="UP000499080"/>
    </source>
</evidence>
<keyword evidence="4" id="KW-1185">Reference proteome</keyword>
<evidence type="ECO:0000313" key="3">
    <source>
        <dbReference type="EMBL" id="GBO44253.1"/>
    </source>
</evidence>
<organism evidence="1 4">
    <name type="scientific">Araneus ventricosus</name>
    <name type="common">Orbweaver spider</name>
    <name type="synonym">Epeira ventricosa</name>
    <dbReference type="NCBI Taxonomy" id="182803"/>
    <lineage>
        <taxon>Eukaryota</taxon>
        <taxon>Metazoa</taxon>
        <taxon>Ecdysozoa</taxon>
        <taxon>Arthropoda</taxon>
        <taxon>Chelicerata</taxon>
        <taxon>Arachnida</taxon>
        <taxon>Araneae</taxon>
        <taxon>Araneomorphae</taxon>
        <taxon>Entelegynae</taxon>
        <taxon>Araneoidea</taxon>
        <taxon>Araneidae</taxon>
        <taxon>Araneus</taxon>
    </lineage>
</organism>
<dbReference type="Proteomes" id="UP000499080">
    <property type="component" value="Unassembled WGS sequence"/>
</dbReference>
<gene>
    <name evidence="3" type="ORF">AVEN_110900_1</name>
    <name evidence="1" type="ORF">AVEN_232832_1</name>
    <name evidence="2" type="ORF">AVEN_274303_1</name>
</gene>
<proteinExistence type="predicted"/>
<dbReference type="AlphaFoldDB" id="A0A4Y2X8G5"/>
<dbReference type="EMBL" id="BGPR01070907">
    <property type="protein sequence ID" value="GBO44242.1"/>
    <property type="molecule type" value="Genomic_DNA"/>
</dbReference>
<sequence length="136" mass="15506">MLAEGRIHLLSTGGSPLESDQVNVEATLGNHHARLFVPRIPPPGTASLMMFCAQAHRMLEPYVPELKINKHFNRSAFSIHDHNVSFGTKSMMFYNFVIHFFPLSRTVLDVITLTSPFSTRWLCKWFQPVAHTLYHA</sequence>